<dbReference type="Gene3D" id="2.60.470.10">
    <property type="entry name" value="Acid-sensing ion channels like domains"/>
    <property type="match status" value="1"/>
</dbReference>
<keyword evidence="8 13" id="KW-0472">Membrane</keyword>
<keyword evidence="2 11" id="KW-0813">Transport</keyword>
<protein>
    <submittedName>
        <fullName evidence="14">Uncharacterized protein</fullName>
    </submittedName>
</protein>
<evidence type="ECO:0000313" key="14">
    <source>
        <dbReference type="EMBL" id="KAK6173212.1"/>
    </source>
</evidence>
<dbReference type="Proteomes" id="UP001347796">
    <property type="component" value="Unassembled WGS sequence"/>
</dbReference>
<evidence type="ECO:0000256" key="4">
    <source>
        <dbReference type="ARBA" id="ARBA00022692"/>
    </source>
</evidence>
<keyword evidence="4 11" id="KW-0812">Transmembrane</keyword>
<dbReference type="PANTHER" id="PTHR11690:SF222">
    <property type="entry name" value="AMILORIDE-SENSITIVE SODIUM CHANNEL SUBUNIT GAMMA"/>
    <property type="match status" value="1"/>
</dbReference>
<gene>
    <name evidence="14" type="ORF">SNE40_016706</name>
</gene>
<keyword evidence="15" id="KW-1185">Reference proteome</keyword>
<evidence type="ECO:0000256" key="13">
    <source>
        <dbReference type="SAM" id="Phobius"/>
    </source>
</evidence>
<dbReference type="PRINTS" id="PR01078">
    <property type="entry name" value="AMINACHANNEL"/>
</dbReference>
<evidence type="ECO:0000256" key="8">
    <source>
        <dbReference type="ARBA" id="ARBA00023136"/>
    </source>
</evidence>
<evidence type="ECO:0000256" key="7">
    <source>
        <dbReference type="ARBA" id="ARBA00023065"/>
    </source>
</evidence>
<organism evidence="14 15">
    <name type="scientific">Patella caerulea</name>
    <name type="common">Rayed Mediterranean limpet</name>
    <dbReference type="NCBI Taxonomy" id="87958"/>
    <lineage>
        <taxon>Eukaryota</taxon>
        <taxon>Metazoa</taxon>
        <taxon>Spiralia</taxon>
        <taxon>Lophotrochozoa</taxon>
        <taxon>Mollusca</taxon>
        <taxon>Gastropoda</taxon>
        <taxon>Patellogastropoda</taxon>
        <taxon>Patelloidea</taxon>
        <taxon>Patellidae</taxon>
        <taxon>Patella</taxon>
    </lineage>
</organism>
<dbReference type="Gene3D" id="1.10.287.820">
    <property type="entry name" value="Acid-sensing ion channel domain"/>
    <property type="match status" value="1"/>
</dbReference>
<dbReference type="EMBL" id="JAZGQO010000011">
    <property type="protein sequence ID" value="KAK6173212.1"/>
    <property type="molecule type" value="Genomic_DNA"/>
</dbReference>
<dbReference type="AlphaFoldDB" id="A0AAN8J9T0"/>
<dbReference type="InterPro" id="IPR001873">
    <property type="entry name" value="ENaC"/>
</dbReference>
<keyword evidence="10 11" id="KW-0407">Ion channel</keyword>
<dbReference type="GO" id="GO:0005886">
    <property type="term" value="C:plasma membrane"/>
    <property type="evidence" value="ECO:0007669"/>
    <property type="project" value="TreeGrafter"/>
</dbReference>
<evidence type="ECO:0000256" key="2">
    <source>
        <dbReference type="ARBA" id="ARBA00022448"/>
    </source>
</evidence>
<keyword evidence="5 13" id="KW-1133">Transmembrane helix</keyword>
<evidence type="ECO:0000256" key="12">
    <source>
        <dbReference type="SAM" id="MobiDB-lite"/>
    </source>
</evidence>
<feature type="transmembrane region" description="Helical" evidence="13">
    <location>
        <begin position="57"/>
        <end position="79"/>
    </location>
</feature>
<evidence type="ECO:0000256" key="9">
    <source>
        <dbReference type="ARBA" id="ARBA00023201"/>
    </source>
</evidence>
<accession>A0AAN8J9T0</accession>
<evidence type="ECO:0000256" key="10">
    <source>
        <dbReference type="ARBA" id="ARBA00023303"/>
    </source>
</evidence>
<comment type="similarity">
    <text evidence="11">Belongs to the amiloride-sensitive sodium channel (TC 1.A.6) family.</text>
</comment>
<feature type="compositionally biased region" description="Basic and acidic residues" evidence="12">
    <location>
        <begin position="14"/>
        <end position="23"/>
    </location>
</feature>
<keyword evidence="6" id="KW-0915">Sodium</keyword>
<comment type="subcellular location">
    <subcellularLocation>
        <location evidence="1">Membrane</location>
        <topology evidence="1">Multi-pass membrane protein</topology>
    </subcellularLocation>
</comment>
<name>A0AAN8J9T0_PATCE</name>
<feature type="region of interest" description="Disordered" evidence="12">
    <location>
        <begin position="1"/>
        <end position="27"/>
    </location>
</feature>
<keyword evidence="9 11" id="KW-0739">Sodium transport</keyword>
<keyword evidence="3 11" id="KW-0894">Sodium channel</keyword>
<dbReference type="GO" id="GO:0015280">
    <property type="term" value="F:ligand-gated sodium channel activity"/>
    <property type="evidence" value="ECO:0007669"/>
    <property type="project" value="TreeGrafter"/>
</dbReference>
<dbReference type="Pfam" id="PF00858">
    <property type="entry name" value="ASC"/>
    <property type="match status" value="1"/>
</dbReference>
<sequence>MPKIHVKPSNQLPEESRENYSQKEDDDGCTWPEFAQSTSLHGIKYAFEDSHHMLRRIIWLIGVFGMMSALLYATSSLAIDYYKYPYTNSLKISVVDKIFYPQVTICNISPFNASYLPKTDEMNNILVAMSALHIIASPINFSAPEYDFANLPQKREFYQRVAFSLQYMIPYCFFEGNEIPCSKVFVAKITDAGICFTAKSKTKPSTKLTGSQLGLRLYLFVDQKNYIPSLQIGAGFKVVLHDPDEEPDLINKGFLVSPGFTTYASVKRIKYRHLPSPFKAFGTITCLDTKASSYINTLKYSDKYDVTSCQKECRLKYLLETCHCVDFTDYGNDTLCSLRELITCYNKEKDHFNQIRNTLCNCPTPCEYTTYEVQLSTAYYPSEIMKYFIERAFDNSSELRKNYAEIRIFYENLVETESSQVPVYNLDNIVATLGGQMGIFLGASVLTISEFLEYAVLKIWRLFCRCVWPKTKFKGQE</sequence>
<evidence type="ECO:0000313" key="15">
    <source>
        <dbReference type="Proteomes" id="UP001347796"/>
    </source>
</evidence>
<reference evidence="14 15" key="1">
    <citation type="submission" date="2024-01" db="EMBL/GenBank/DDBJ databases">
        <title>The genome of the rayed Mediterranean limpet Patella caerulea (Linnaeus, 1758).</title>
        <authorList>
            <person name="Anh-Thu Weber A."/>
            <person name="Halstead-Nussloch G."/>
        </authorList>
    </citation>
    <scope>NUCLEOTIDE SEQUENCE [LARGE SCALE GENOMIC DNA]</scope>
    <source>
        <strain evidence="14">AATW-2023a</strain>
        <tissue evidence="14">Whole specimen</tissue>
    </source>
</reference>
<evidence type="ECO:0000256" key="11">
    <source>
        <dbReference type="RuleBase" id="RU000679"/>
    </source>
</evidence>
<dbReference type="PANTHER" id="PTHR11690">
    <property type="entry name" value="AMILORIDE-SENSITIVE SODIUM CHANNEL-RELATED"/>
    <property type="match status" value="1"/>
</dbReference>
<evidence type="ECO:0000256" key="5">
    <source>
        <dbReference type="ARBA" id="ARBA00022989"/>
    </source>
</evidence>
<comment type="caution">
    <text evidence="14">The sequence shown here is derived from an EMBL/GenBank/DDBJ whole genome shotgun (WGS) entry which is preliminary data.</text>
</comment>
<evidence type="ECO:0000256" key="3">
    <source>
        <dbReference type="ARBA" id="ARBA00022461"/>
    </source>
</evidence>
<evidence type="ECO:0000256" key="6">
    <source>
        <dbReference type="ARBA" id="ARBA00023053"/>
    </source>
</evidence>
<evidence type="ECO:0000256" key="1">
    <source>
        <dbReference type="ARBA" id="ARBA00004141"/>
    </source>
</evidence>
<keyword evidence="7 11" id="KW-0406">Ion transport</keyword>
<proteinExistence type="inferred from homology"/>